<dbReference type="EMBL" id="BARS01000196">
    <property type="protein sequence ID" value="GAF73488.1"/>
    <property type="molecule type" value="Genomic_DNA"/>
</dbReference>
<dbReference type="InterPro" id="IPR004291">
    <property type="entry name" value="Transposase_IS66_central"/>
</dbReference>
<dbReference type="PANTHER" id="PTHR33678">
    <property type="entry name" value="BLL1576 PROTEIN"/>
    <property type="match status" value="1"/>
</dbReference>
<dbReference type="Pfam" id="PF03050">
    <property type="entry name" value="DDE_Tnp_IS66"/>
    <property type="match status" value="1"/>
</dbReference>
<evidence type="ECO:0000256" key="1">
    <source>
        <dbReference type="SAM" id="Coils"/>
    </source>
</evidence>
<gene>
    <name evidence="4" type="ORF">S01H1_00545</name>
</gene>
<dbReference type="NCBIfam" id="NF033517">
    <property type="entry name" value="transpos_IS66"/>
    <property type="match status" value="1"/>
</dbReference>
<comment type="caution">
    <text evidence="4">The sequence shown here is derived from an EMBL/GenBank/DDBJ whole genome shotgun (WGS) entry which is preliminary data.</text>
</comment>
<dbReference type="InterPro" id="IPR052344">
    <property type="entry name" value="Transposase-related"/>
</dbReference>
<sequence length="442" mass="51479">MTIVKSKNEVIKELKKQLKYKDEEIKQLKKENKELQRLTEKLTRLLTIFCNPHTPPSKQLLKRKKKEENIPKKRGAPKGHKGATRKIPKPTGTEVHRLDKCPICGGRITKLAKVLRRIIEEIRKPQPVEVIEHLFETGICERCGKVVAESDLPEEGNFGKNLLSHVTLLRFDDRLPIRKVAVSLKRQHKIKLTHTTVLDITRRVSGKLRVKYKQMAYEIRKSPFVHIDQTDIKVDGVTYQLWVFVTKNCTLFIIRKAGYTDVMKAVLGERYKGIIIGDGLETYRQYTDLIQRCWAHLLRESADLADKHESAKILHAGLKMLYEKVKDVTYEDPPDERQDVYNWCISEMKQWIDYAGSYKELRKFSVKLNNGLKHWFTRILYPFIEATNNIAERALREFVVIRKIIGTLRNTKGTEIVETIMTMIATWKQRGLDTFSTMRASI</sequence>
<evidence type="ECO:0000256" key="2">
    <source>
        <dbReference type="SAM" id="MobiDB-lite"/>
    </source>
</evidence>
<feature type="coiled-coil region" evidence="1">
    <location>
        <begin position="4"/>
        <end position="48"/>
    </location>
</feature>
<feature type="compositionally biased region" description="Basic residues" evidence="2">
    <location>
        <begin position="72"/>
        <end position="88"/>
    </location>
</feature>
<proteinExistence type="predicted"/>
<evidence type="ECO:0000313" key="4">
    <source>
        <dbReference type="EMBL" id="GAF73488.1"/>
    </source>
</evidence>
<name>X0RXI4_9ZZZZ</name>
<dbReference type="PANTHER" id="PTHR33678:SF1">
    <property type="entry name" value="BLL1576 PROTEIN"/>
    <property type="match status" value="1"/>
</dbReference>
<dbReference type="AlphaFoldDB" id="X0RXI4"/>
<evidence type="ECO:0000259" key="3">
    <source>
        <dbReference type="Pfam" id="PF03050"/>
    </source>
</evidence>
<feature type="region of interest" description="Disordered" evidence="2">
    <location>
        <begin position="53"/>
        <end position="92"/>
    </location>
</feature>
<accession>X0RXI4</accession>
<keyword evidence="1" id="KW-0175">Coiled coil</keyword>
<protein>
    <recommendedName>
        <fullName evidence="3">Transposase IS66 central domain-containing protein</fullName>
    </recommendedName>
</protein>
<feature type="domain" description="Transposase IS66 central" evidence="3">
    <location>
        <begin position="156"/>
        <end position="415"/>
    </location>
</feature>
<organism evidence="4">
    <name type="scientific">marine sediment metagenome</name>
    <dbReference type="NCBI Taxonomy" id="412755"/>
    <lineage>
        <taxon>unclassified sequences</taxon>
        <taxon>metagenomes</taxon>
        <taxon>ecological metagenomes</taxon>
    </lineage>
</organism>
<reference evidence="4" key="1">
    <citation type="journal article" date="2014" name="Front. Microbiol.">
        <title>High frequency of phylogenetically diverse reductive dehalogenase-homologous genes in deep subseafloor sedimentary metagenomes.</title>
        <authorList>
            <person name="Kawai M."/>
            <person name="Futagami T."/>
            <person name="Toyoda A."/>
            <person name="Takaki Y."/>
            <person name="Nishi S."/>
            <person name="Hori S."/>
            <person name="Arai W."/>
            <person name="Tsubouchi T."/>
            <person name="Morono Y."/>
            <person name="Uchiyama I."/>
            <person name="Ito T."/>
            <person name="Fujiyama A."/>
            <person name="Inagaki F."/>
            <person name="Takami H."/>
        </authorList>
    </citation>
    <scope>NUCLEOTIDE SEQUENCE</scope>
    <source>
        <strain evidence="4">Expedition CK06-06</strain>
    </source>
</reference>